<organism evidence="1 2">
    <name type="scientific">Smallanthus sonchifolius</name>
    <dbReference type="NCBI Taxonomy" id="185202"/>
    <lineage>
        <taxon>Eukaryota</taxon>
        <taxon>Viridiplantae</taxon>
        <taxon>Streptophyta</taxon>
        <taxon>Embryophyta</taxon>
        <taxon>Tracheophyta</taxon>
        <taxon>Spermatophyta</taxon>
        <taxon>Magnoliopsida</taxon>
        <taxon>eudicotyledons</taxon>
        <taxon>Gunneridae</taxon>
        <taxon>Pentapetalae</taxon>
        <taxon>asterids</taxon>
        <taxon>campanulids</taxon>
        <taxon>Asterales</taxon>
        <taxon>Asteraceae</taxon>
        <taxon>Asteroideae</taxon>
        <taxon>Heliantheae alliance</taxon>
        <taxon>Millerieae</taxon>
        <taxon>Smallanthus</taxon>
    </lineage>
</organism>
<gene>
    <name evidence="1" type="ORF">L1987_46651</name>
</gene>
<reference evidence="2" key="1">
    <citation type="journal article" date="2022" name="Mol. Ecol. Resour.">
        <title>The genomes of chicory, endive, great burdock and yacon provide insights into Asteraceae palaeo-polyploidization history and plant inulin production.</title>
        <authorList>
            <person name="Fan W."/>
            <person name="Wang S."/>
            <person name="Wang H."/>
            <person name="Wang A."/>
            <person name="Jiang F."/>
            <person name="Liu H."/>
            <person name="Zhao H."/>
            <person name="Xu D."/>
            <person name="Zhang Y."/>
        </authorList>
    </citation>
    <scope>NUCLEOTIDE SEQUENCE [LARGE SCALE GENOMIC DNA]</scope>
    <source>
        <strain evidence="2">cv. Yunnan</strain>
    </source>
</reference>
<protein>
    <submittedName>
        <fullName evidence="1">Uncharacterized protein</fullName>
    </submittedName>
</protein>
<proteinExistence type="predicted"/>
<comment type="caution">
    <text evidence="1">The sequence shown here is derived from an EMBL/GenBank/DDBJ whole genome shotgun (WGS) entry which is preliminary data.</text>
</comment>
<keyword evidence="2" id="KW-1185">Reference proteome</keyword>
<accession>A0ACB9G1E9</accession>
<dbReference type="Proteomes" id="UP001056120">
    <property type="component" value="Linkage Group LG15"/>
</dbReference>
<dbReference type="EMBL" id="CM042032">
    <property type="protein sequence ID" value="KAI3776861.1"/>
    <property type="molecule type" value="Genomic_DNA"/>
</dbReference>
<reference evidence="1 2" key="2">
    <citation type="journal article" date="2022" name="Mol. Ecol. Resour.">
        <title>The genomes of chicory, endive, great burdock and yacon provide insights into Asteraceae paleo-polyploidization history and plant inulin production.</title>
        <authorList>
            <person name="Fan W."/>
            <person name="Wang S."/>
            <person name="Wang H."/>
            <person name="Wang A."/>
            <person name="Jiang F."/>
            <person name="Liu H."/>
            <person name="Zhao H."/>
            <person name="Xu D."/>
            <person name="Zhang Y."/>
        </authorList>
    </citation>
    <scope>NUCLEOTIDE SEQUENCE [LARGE SCALE GENOMIC DNA]</scope>
    <source>
        <strain evidence="2">cv. Yunnan</strain>
        <tissue evidence="1">Leaves</tissue>
    </source>
</reference>
<sequence length="653" mass="73492">MATVGNLSFHSPIIHRLPATSLPPPQHRPLSASLTFQAPDSHLQTLNIPTPVSNTNTNLRVDLDQHSRRLTSSPERGPPRWFSPLDAGSSRLSNSPLLLFLPGIGGSGFGLSLHHRKLGRMFDIWCLHIPAADRTPFPELVKVVESTVKFENRRSPERPIYLVGQSFGACLALSVAARNPQIDILLVLANSATSFNGSQLRPLIPVLEAISKELDAGLGYILNLMTGATEISKVLAAMSSDLSGLSEVFSAETLVWKLRLLDSACSYTNSRLHAVKAQTLILTSGKDQLLPSRQEGERLHRLIPKSDIRTFDDSGHTLFMDQDHDLVTILKAASFYRRTRNLDYVLDYLPPTDYEFKKARESVRFVEAAFSPVMLSTLENGKIVKGLSGIPSEGPVLFVGYHMMLGLELTPLIARIYAERGILVRGVAHPLMFNKLKQGRLPDMSNYDTHRLMGAVPVSPTNLFKLLKSKSHILLYPGGMREALHRKGEEYKLFWPERSEFVRMAARFGAKILPFGVVGEDDIGELVFDYDDQMKIPYLRTFIQELTEEATQLRSDIEGEVANQDVHLPVMSPKLPGRFYYLFGKPIDTQGRQEELRNREKAHELYLEVKSEVESCLSYLKERREDDPYRSILSRMVYQLRHGHETEIPTFEL</sequence>
<evidence type="ECO:0000313" key="2">
    <source>
        <dbReference type="Proteomes" id="UP001056120"/>
    </source>
</evidence>
<evidence type="ECO:0000313" key="1">
    <source>
        <dbReference type="EMBL" id="KAI3776861.1"/>
    </source>
</evidence>
<name>A0ACB9G1E9_9ASTR</name>